<sequence>MFIFRVGQVRYERDDVDKLFGQWDRMPECRNAEGKLYALCVKQPADIVGLCLYLRERGAGALLLHEDTPYERARESARLAGAAYLVYGTAERFEAVSFMTESQPASLCQFSSGTTGAPKLVRRTWEDIDEEIAGYNERLAAAGAAELPTQVLVPVFHSFGLITGTLAAIARGVEPNLLHGRNPKRILGEIRDTAGSLAYAVPFLLHLLLALGKDEVRLNEVVSSGAPLTEPLLRRLERQTSRIWQQYGCTEAGCIALGAAPSSPQEMGRPLRRFRVSCEPLPGSRSEEPLTEIVAASARTVVRTGDIGFLNAEGSLFVSGRADDLINVSGLKVMPSEVESVITAMAGVSEVVVCKSRHPVWGEAVQAWIAPADGALREQDVRAWCSERLPAYKVPGAIRLTNEIPRLPSGKISRRLLQTLEEERR</sequence>
<dbReference type="SUPFAM" id="SSF56801">
    <property type="entry name" value="Acetyl-CoA synthetase-like"/>
    <property type="match status" value="1"/>
</dbReference>
<evidence type="ECO:0000256" key="2">
    <source>
        <dbReference type="ARBA" id="ARBA00022598"/>
    </source>
</evidence>
<keyword evidence="6" id="KW-1185">Reference proteome</keyword>
<dbReference type="Gene3D" id="3.30.300.30">
    <property type="match status" value="1"/>
</dbReference>
<dbReference type="InterPro" id="IPR045851">
    <property type="entry name" value="AMP-bd_C_sf"/>
</dbReference>
<dbReference type="PANTHER" id="PTHR43201:SF5">
    <property type="entry name" value="MEDIUM-CHAIN ACYL-COA LIGASE ACSF2, MITOCHONDRIAL"/>
    <property type="match status" value="1"/>
</dbReference>
<dbReference type="Pfam" id="PF13193">
    <property type="entry name" value="AMP-binding_C"/>
    <property type="match status" value="1"/>
</dbReference>
<organism evidence="5 6">
    <name type="scientific">Cohnella zeiphila</name>
    <dbReference type="NCBI Taxonomy" id="2761120"/>
    <lineage>
        <taxon>Bacteria</taxon>
        <taxon>Bacillati</taxon>
        <taxon>Bacillota</taxon>
        <taxon>Bacilli</taxon>
        <taxon>Bacillales</taxon>
        <taxon>Paenibacillaceae</taxon>
        <taxon>Cohnella</taxon>
    </lineage>
</organism>
<dbReference type="Gene3D" id="3.40.50.12780">
    <property type="entry name" value="N-terminal domain of ligase-like"/>
    <property type="match status" value="1"/>
</dbReference>
<proteinExistence type="inferred from homology"/>
<dbReference type="GO" id="GO:0031956">
    <property type="term" value="F:medium-chain fatty acid-CoA ligase activity"/>
    <property type="evidence" value="ECO:0007669"/>
    <property type="project" value="TreeGrafter"/>
</dbReference>
<reference evidence="5 6" key="1">
    <citation type="submission" date="2020-08" db="EMBL/GenBank/DDBJ databases">
        <title>Cohnella phylogeny.</title>
        <authorList>
            <person name="Dunlap C."/>
        </authorList>
    </citation>
    <scope>NUCLEOTIDE SEQUENCE [LARGE SCALE GENOMIC DNA]</scope>
    <source>
        <strain evidence="5 6">CBP 2801</strain>
    </source>
</reference>
<feature type="domain" description="AMP-dependent synthetase/ligase" evidence="3">
    <location>
        <begin position="99"/>
        <end position="272"/>
    </location>
</feature>
<dbReference type="Pfam" id="PF00501">
    <property type="entry name" value="AMP-binding"/>
    <property type="match status" value="1"/>
</dbReference>
<name>A0A7X0SHD1_9BACL</name>
<dbReference type="EMBL" id="JACJVO010000003">
    <property type="protein sequence ID" value="MBB6729991.1"/>
    <property type="molecule type" value="Genomic_DNA"/>
</dbReference>
<evidence type="ECO:0000259" key="3">
    <source>
        <dbReference type="Pfam" id="PF00501"/>
    </source>
</evidence>
<evidence type="ECO:0000313" key="5">
    <source>
        <dbReference type="EMBL" id="MBB6729991.1"/>
    </source>
</evidence>
<dbReference type="CDD" id="cd04433">
    <property type="entry name" value="AFD_class_I"/>
    <property type="match status" value="1"/>
</dbReference>
<dbReference type="GO" id="GO:0006631">
    <property type="term" value="P:fatty acid metabolic process"/>
    <property type="evidence" value="ECO:0007669"/>
    <property type="project" value="TreeGrafter"/>
</dbReference>
<dbReference type="InterPro" id="IPR025110">
    <property type="entry name" value="AMP-bd_C"/>
</dbReference>
<comment type="similarity">
    <text evidence="1">Belongs to the ATP-dependent AMP-binding enzyme family.</text>
</comment>
<dbReference type="InterPro" id="IPR042099">
    <property type="entry name" value="ANL_N_sf"/>
</dbReference>
<evidence type="ECO:0000256" key="1">
    <source>
        <dbReference type="ARBA" id="ARBA00006432"/>
    </source>
</evidence>
<dbReference type="PANTHER" id="PTHR43201">
    <property type="entry name" value="ACYL-COA SYNTHETASE"/>
    <property type="match status" value="1"/>
</dbReference>
<keyword evidence="2" id="KW-0436">Ligase</keyword>
<accession>A0A7X0SHD1</accession>
<evidence type="ECO:0000313" key="6">
    <source>
        <dbReference type="Proteomes" id="UP000564644"/>
    </source>
</evidence>
<dbReference type="AlphaFoldDB" id="A0A7X0SHD1"/>
<evidence type="ECO:0000259" key="4">
    <source>
        <dbReference type="Pfam" id="PF13193"/>
    </source>
</evidence>
<dbReference type="InterPro" id="IPR000873">
    <property type="entry name" value="AMP-dep_synth/lig_dom"/>
</dbReference>
<dbReference type="Proteomes" id="UP000564644">
    <property type="component" value="Unassembled WGS sequence"/>
</dbReference>
<comment type="caution">
    <text evidence="5">The sequence shown here is derived from an EMBL/GenBank/DDBJ whole genome shotgun (WGS) entry which is preliminary data.</text>
</comment>
<gene>
    <name evidence="5" type="ORF">H7C18_03690</name>
</gene>
<protein>
    <submittedName>
        <fullName evidence="5">AMP-binding protein</fullName>
    </submittedName>
</protein>
<feature type="domain" description="AMP-binding enzyme C-terminal" evidence="4">
    <location>
        <begin position="337"/>
        <end position="411"/>
    </location>
</feature>